<keyword evidence="4" id="KW-0012">Acyltransferase</keyword>
<dbReference type="InterPro" id="IPR029058">
    <property type="entry name" value="AB_hydrolase_fold"/>
</dbReference>
<proteinExistence type="predicted"/>
<dbReference type="Pfam" id="PF02450">
    <property type="entry name" value="LCAT"/>
    <property type="match status" value="1"/>
</dbReference>
<protein>
    <submittedName>
        <fullName evidence="4">Lecithin:cholesterol acyltransferase</fullName>
    </submittedName>
</protein>
<dbReference type="Pfam" id="PF06439">
    <property type="entry name" value="3keto-disac_hyd"/>
    <property type="match status" value="1"/>
</dbReference>
<dbReference type="EMBL" id="LBYB01000001">
    <property type="protein sequence ID" value="KKR42553.1"/>
    <property type="molecule type" value="Genomic_DNA"/>
</dbReference>
<dbReference type="SUPFAM" id="SSF53474">
    <property type="entry name" value="alpha/beta-Hydrolases"/>
    <property type="match status" value="1"/>
</dbReference>
<reference evidence="4 5" key="1">
    <citation type="journal article" date="2015" name="Nature">
        <title>rRNA introns, odd ribosomes, and small enigmatic genomes across a large radiation of phyla.</title>
        <authorList>
            <person name="Brown C.T."/>
            <person name="Hug L.A."/>
            <person name="Thomas B.C."/>
            <person name="Sharon I."/>
            <person name="Castelle C.J."/>
            <person name="Singh A."/>
            <person name="Wilkins M.J."/>
            <person name="Williams K.H."/>
            <person name="Banfield J.F."/>
        </authorList>
    </citation>
    <scope>NUCLEOTIDE SEQUENCE [LARGE SCALE GENOMIC DNA]</scope>
</reference>
<dbReference type="GO" id="GO:0008374">
    <property type="term" value="F:O-acyltransferase activity"/>
    <property type="evidence" value="ECO:0007669"/>
    <property type="project" value="InterPro"/>
</dbReference>
<dbReference type="AlphaFoldDB" id="A0A0G0QQY3"/>
<dbReference type="Gene3D" id="2.60.120.560">
    <property type="entry name" value="Exo-inulinase, domain 1"/>
    <property type="match status" value="1"/>
</dbReference>
<dbReference type="Gene3D" id="3.40.50.1820">
    <property type="entry name" value="alpha/beta hydrolase"/>
    <property type="match status" value="1"/>
</dbReference>
<dbReference type="InterPro" id="IPR058094">
    <property type="entry name" value="Ig-like_OmpL47-like"/>
</dbReference>
<evidence type="ECO:0000256" key="2">
    <source>
        <dbReference type="SAM" id="Phobius"/>
    </source>
</evidence>
<sequence length="969" mass="106598">MATEEDILLFDNFDDGNLNGWTIESGNWQVNNGNLAGSSSGKALGGRINTGNSEWDNYRIELDINGFLGIDQGVGFRYGENGSYEINLRYGKGIHNTPQIILWKIDGNGQTLLKEIKPFSLANNKWYHLIIEVSNENIKAWIDNTPIFDFTDTGTNIKKGTITLSYWTGIFGGAYMKFDNIKVSALAPSHPPRLPVIFIPGIGGSEMKASQDIFWSSDDGHGGTYSHAYGGEEKIWVNQDEAVKLGNDDYFDILRLKADGVTSEAALVLTGELTSFGYSDIDPFFTEMGYDKGTNFFVFPYDWRKDVRTTKDDLDALIENARQKSGQPQVNLVVHSMGGLVARYYISDAQKASKVNKLIELGVPHLGATSATKTLMYGSALQKNVFGIFPIGVPASEVKDVSRNNPALFQLLPSNQYYNFYTNLDKNLPYPLKDDQDIDNNNLTGTLNFDQTKNLLSNLNYNMSVFNFGEQFHNSLDSILNQTNGTKVYGIVGTAQPTLGQINETWWITWPINLFPKRDEIFINGDGTVPLYSASLKNDNLDISGATKIYYVEQNHGNLVSTNGTAMQTVKAILNDDNDLPVEVKDQKFILEGEQISLDDGELDLYDDQNRHCGLNEKGEIEENIPDVICTTSGNTKHAFVKKKAAKVKVKATRKKKAVSSKTTNIKKRTYREDRISKTAIYKDIAIDEKGGIEFDLDPSSDISPPLTIYPDSAQPESEIIIPTSEIQGGNAFDQSSPTTSIQISGTKDSSGIYTNPVTITLTGNDTESGILRIEYSLDNGQTVKIYSEPFIISAPGKTTIQIKAVDKSGNEEIPQTIIIEIAVPASPTPTPSPTPASTGTSSGNNNSSSGTTQETNQSNNPTSVLTASTSKESEPTFEVNKRVLGINFENPARISDQINVTNILGEQKKLSTKKKTINPASQILGGLLMVSGGIITLAFLGLITTIFQGKKLFFKRRLPFVKPFPQKM</sequence>
<feature type="region of interest" description="Disordered" evidence="1">
    <location>
        <begin position="822"/>
        <end position="877"/>
    </location>
</feature>
<feature type="compositionally biased region" description="Low complexity" evidence="1">
    <location>
        <begin position="836"/>
        <end position="861"/>
    </location>
</feature>
<feature type="transmembrane region" description="Helical" evidence="2">
    <location>
        <begin position="924"/>
        <end position="948"/>
    </location>
</feature>
<gene>
    <name evidence="4" type="ORF">UT77_C0001G0004</name>
</gene>
<evidence type="ECO:0000259" key="3">
    <source>
        <dbReference type="Pfam" id="PF06439"/>
    </source>
</evidence>
<evidence type="ECO:0000313" key="5">
    <source>
        <dbReference type="Proteomes" id="UP000034881"/>
    </source>
</evidence>
<feature type="domain" description="3-keto-alpha-glucoside-1,2-lyase/3-keto-2-hydroxy-glucal hydratase" evidence="3">
    <location>
        <begin position="13"/>
        <end position="183"/>
    </location>
</feature>
<accession>A0A0G0QQY3</accession>
<dbReference type="PATRIC" id="fig|1618431.3.peg.3"/>
<keyword evidence="2" id="KW-0812">Transmembrane</keyword>
<dbReference type="GO" id="GO:0016787">
    <property type="term" value="F:hydrolase activity"/>
    <property type="evidence" value="ECO:0007669"/>
    <property type="project" value="InterPro"/>
</dbReference>
<keyword evidence="4" id="KW-0808">Transferase</keyword>
<dbReference type="GO" id="GO:0006629">
    <property type="term" value="P:lipid metabolic process"/>
    <property type="evidence" value="ECO:0007669"/>
    <property type="project" value="InterPro"/>
</dbReference>
<comment type="caution">
    <text evidence="4">The sequence shown here is derived from an EMBL/GenBank/DDBJ whole genome shotgun (WGS) entry which is preliminary data.</text>
</comment>
<evidence type="ECO:0000256" key="1">
    <source>
        <dbReference type="SAM" id="MobiDB-lite"/>
    </source>
</evidence>
<dbReference type="NCBIfam" id="NF047446">
    <property type="entry name" value="barrel_OmpL47"/>
    <property type="match status" value="1"/>
</dbReference>
<evidence type="ECO:0000313" key="4">
    <source>
        <dbReference type="EMBL" id="KKR42553.1"/>
    </source>
</evidence>
<feature type="compositionally biased region" description="Polar residues" evidence="1">
    <location>
        <begin position="862"/>
        <end position="871"/>
    </location>
</feature>
<dbReference type="PANTHER" id="PTHR11440">
    <property type="entry name" value="LECITHIN-CHOLESTEROL ACYLTRANSFERASE-RELATED"/>
    <property type="match status" value="1"/>
</dbReference>
<dbReference type="Proteomes" id="UP000034881">
    <property type="component" value="Unassembled WGS sequence"/>
</dbReference>
<dbReference type="InterPro" id="IPR010496">
    <property type="entry name" value="AL/BT2_dom"/>
</dbReference>
<keyword evidence="2" id="KW-0472">Membrane</keyword>
<organism evidence="4 5">
    <name type="scientific">Candidatus Daviesbacteria bacterium GW2011_GWC2_40_12</name>
    <dbReference type="NCBI Taxonomy" id="1618431"/>
    <lineage>
        <taxon>Bacteria</taxon>
        <taxon>Candidatus Daviesiibacteriota</taxon>
    </lineage>
</organism>
<keyword evidence="2" id="KW-1133">Transmembrane helix</keyword>
<dbReference type="InterPro" id="IPR003386">
    <property type="entry name" value="LACT/PDAT_acylTrfase"/>
</dbReference>
<name>A0A0G0QQY3_9BACT</name>